<protein>
    <submittedName>
        <fullName evidence="2">Uncharacterized protein</fullName>
    </submittedName>
</protein>
<dbReference type="AlphaFoldDB" id="A0A445BL29"/>
<keyword evidence="3" id="KW-1185">Reference proteome</keyword>
<evidence type="ECO:0000313" key="2">
    <source>
        <dbReference type="EMBL" id="RYR39388.1"/>
    </source>
</evidence>
<name>A0A445BL29_ARAHY</name>
<proteinExistence type="predicted"/>
<comment type="caution">
    <text evidence="2">The sequence shown here is derived from an EMBL/GenBank/DDBJ whole genome shotgun (WGS) entry which is preliminary data.</text>
</comment>
<feature type="compositionally biased region" description="Low complexity" evidence="1">
    <location>
        <begin position="46"/>
        <end position="67"/>
    </location>
</feature>
<dbReference type="Proteomes" id="UP000289738">
    <property type="component" value="Chromosome A09"/>
</dbReference>
<accession>A0A445BL29</accession>
<evidence type="ECO:0000313" key="3">
    <source>
        <dbReference type="Proteomes" id="UP000289738"/>
    </source>
</evidence>
<gene>
    <name evidence="2" type="ORF">Ahy_A09g044904</name>
</gene>
<dbReference type="EMBL" id="SDMP01000009">
    <property type="protein sequence ID" value="RYR39388.1"/>
    <property type="molecule type" value="Genomic_DNA"/>
</dbReference>
<sequence length="183" mass="20306">MAATNSSRDKLAAAVNSFRDKSVTATSKNSSHDKLIAARNASLDKSATATSRNSSSSQTLYSSKPSSIAPTIFEHPSEARHKRRRESKYYWTVDAEDEYEVSTHLHLLVKDVHNLPEGLCVVVNFDKQHAAIGEAVGLLAGVCGQLATDCVAFSINFEKWSIIPESFFENQWNIFFLVRLLKL</sequence>
<feature type="region of interest" description="Disordered" evidence="1">
    <location>
        <begin position="1"/>
        <end position="69"/>
    </location>
</feature>
<reference evidence="2 3" key="1">
    <citation type="submission" date="2019-01" db="EMBL/GenBank/DDBJ databases">
        <title>Sequencing of cultivated peanut Arachis hypogaea provides insights into genome evolution and oil improvement.</title>
        <authorList>
            <person name="Chen X."/>
        </authorList>
    </citation>
    <scope>NUCLEOTIDE SEQUENCE [LARGE SCALE GENOMIC DNA]</scope>
    <source>
        <strain evidence="3">cv. Fuhuasheng</strain>
        <tissue evidence="2">Leaves</tissue>
    </source>
</reference>
<evidence type="ECO:0000256" key="1">
    <source>
        <dbReference type="SAM" id="MobiDB-lite"/>
    </source>
</evidence>
<organism evidence="2 3">
    <name type="scientific">Arachis hypogaea</name>
    <name type="common">Peanut</name>
    <dbReference type="NCBI Taxonomy" id="3818"/>
    <lineage>
        <taxon>Eukaryota</taxon>
        <taxon>Viridiplantae</taxon>
        <taxon>Streptophyta</taxon>
        <taxon>Embryophyta</taxon>
        <taxon>Tracheophyta</taxon>
        <taxon>Spermatophyta</taxon>
        <taxon>Magnoliopsida</taxon>
        <taxon>eudicotyledons</taxon>
        <taxon>Gunneridae</taxon>
        <taxon>Pentapetalae</taxon>
        <taxon>rosids</taxon>
        <taxon>fabids</taxon>
        <taxon>Fabales</taxon>
        <taxon>Fabaceae</taxon>
        <taxon>Papilionoideae</taxon>
        <taxon>50 kb inversion clade</taxon>
        <taxon>dalbergioids sensu lato</taxon>
        <taxon>Dalbergieae</taxon>
        <taxon>Pterocarpus clade</taxon>
        <taxon>Arachis</taxon>
    </lineage>
</organism>